<dbReference type="InterPro" id="IPR018201">
    <property type="entry name" value="Ketoacyl_synth_AS"/>
</dbReference>
<dbReference type="PROSITE" id="PS52004">
    <property type="entry name" value="KS3_2"/>
    <property type="match status" value="1"/>
</dbReference>
<dbReference type="Gene3D" id="3.20.20.70">
    <property type="entry name" value="Aldolase class I"/>
    <property type="match status" value="1"/>
</dbReference>
<dbReference type="Pfam" id="PF18094">
    <property type="entry name" value="DNA_pol_B_N"/>
    <property type="match status" value="1"/>
</dbReference>
<keyword evidence="7" id="KW-0560">Oxidoreductase</keyword>
<dbReference type="CDD" id="cd08950">
    <property type="entry name" value="KR_fFAS_SDR_c_like"/>
    <property type="match status" value="1"/>
</dbReference>
<dbReference type="Pfam" id="PF22690">
    <property type="entry name" value="FAS_AT_central"/>
    <property type="match status" value="1"/>
</dbReference>
<comment type="caution">
    <text evidence="10">The sequence shown here is derived from an EMBL/GenBank/DDBJ whole genome shotgun (WGS) entry which is preliminary data.</text>
</comment>
<feature type="region of interest" description="Disordered" evidence="8">
    <location>
        <begin position="2466"/>
        <end position="2496"/>
    </location>
</feature>
<dbReference type="GO" id="GO:0006633">
    <property type="term" value="P:fatty acid biosynthetic process"/>
    <property type="evidence" value="ECO:0007669"/>
    <property type="project" value="InterPro"/>
</dbReference>
<dbReference type="GO" id="GO:0004312">
    <property type="term" value="F:fatty acid synthase activity"/>
    <property type="evidence" value="ECO:0007669"/>
    <property type="project" value="InterPro"/>
</dbReference>
<keyword evidence="2" id="KW-0596">Phosphopantetheine</keyword>
<name>A0A5N5UN37_MYCPH</name>
<reference evidence="10 11" key="1">
    <citation type="submission" date="2012-10" db="EMBL/GenBank/DDBJ databases">
        <title>The draft sequence of the Mycobacterium pheli genome.</title>
        <authorList>
            <person name="Pettersson B.M.F."/>
            <person name="Das S."/>
            <person name="Dasgupta S."/>
            <person name="Bhattacharya A."/>
            <person name="Kirsebom L.A."/>
        </authorList>
    </citation>
    <scope>NUCLEOTIDE SEQUENCE [LARGE SCALE GENOMIC DNA]</scope>
    <source>
        <strain evidence="10 11">CCUG 21000</strain>
    </source>
</reference>
<dbReference type="SMART" id="SM00827">
    <property type="entry name" value="PKS_AT"/>
    <property type="match status" value="1"/>
</dbReference>
<dbReference type="PROSITE" id="PS00606">
    <property type="entry name" value="KS3_1"/>
    <property type="match status" value="1"/>
</dbReference>
<feature type="domain" description="Ketosynthase family 3 (KS3)" evidence="9">
    <location>
        <begin position="2600"/>
        <end position="3055"/>
    </location>
</feature>
<dbReference type="Pfam" id="PF02801">
    <property type="entry name" value="Ketoacyl-synt_C"/>
    <property type="match status" value="1"/>
</dbReference>
<feature type="region of interest" description="Disordered" evidence="8">
    <location>
        <begin position="1245"/>
        <end position="1272"/>
    </location>
</feature>
<dbReference type="GO" id="GO:0004318">
    <property type="term" value="F:enoyl-[acyl-carrier-protein] reductase (NADH) activity"/>
    <property type="evidence" value="ECO:0007669"/>
    <property type="project" value="InterPro"/>
</dbReference>
<feature type="region of interest" description="Disordered" evidence="8">
    <location>
        <begin position="1793"/>
        <end position="1839"/>
    </location>
</feature>
<dbReference type="InterPro" id="IPR050830">
    <property type="entry name" value="Fungal_FAS"/>
</dbReference>
<dbReference type="Pfam" id="PF01575">
    <property type="entry name" value="MaoC_dehydratas"/>
    <property type="match status" value="1"/>
</dbReference>
<dbReference type="InterPro" id="IPR036291">
    <property type="entry name" value="NAD(P)-bd_dom_sf"/>
</dbReference>
<dbReference type="InterPro" id="IPR003965">
    <property type="entry name" value="Fatty_acid_synthase"/>
</dbReference>
<keyword evidence="3" id="KW-0597">Phosphoprotein</keyword>
<dbReference type="Pfam" id="PF08354">
    <property type="entry name" value="Fas1-AflB-like_hel"/>
    <property type="match status" value="1"/>
</dbReference>
<dbReference type="InterPro" id="IPR002539">
    <property type="entry name" value="MaoC-like_dom"/>
</dbReference>
<dbReference type="Gene3D" id="3.90.25.70">
    <property type="match status" value="1"/>
</dbReference>
<accession>A0A5N5UN37</accession>
<dbReference type="Pfam" id="PF00109">
    <property type="entry name" value="ketoacyl-synt"/>
    <property type="match status" value="1"/>
</dbReference>
<dbReference type="Gene3D" id="3.40.366.10">
    <property type="entry name" value="Malonyl-Coenzyme A Acyl Carrier Protein, domain 2"/>
    <property type="match status" value="3"/>
</dbReference>
<dbReference type="Gene3D" id="3.40.47.10">
    <property type="match status" value="1"/>
</dbReference>
<gene>
    <name evidence="10" type="ORF">MPHL21000_25430</name>
</gene>
<dbReference type="Pfam" id="PF00698">
    <property type="entry name" value="Acyl_transf_1"/>
    <property type="match status" value="1"/>
</dbReference>
<evidence type="ECO:0000256" key="4">
    <source>
        <dbReference type="ARBA" id="ARBA00022679"/>
    </source>
</evidence>
<evidence type="ECO:0000256" key="7">
    <source>
        <dbReference type="ARBA" id="ARBA00023002"/>
    </source>
</evidence>
<dbReference type="InterPro" id="IPR014043">
    <property type="entry name" value="Acyl_transferase_dom"/>
</dbReference>
<dbReference type="SUPFAM" id="SSF54637">
    <property type="entry name" value="Thioesterase/thiol ester dehydrase-isomerase"/>
    <property type="match status" value="1"/>
</dbReference>
<dbReference type="Proteomes" id="UP000325690">
    <property type="component" value="Unassembled WGS sequence"/>
</dbReference>
<dbReference type="InterPro" id="IPR014031">
    <property type="entry name" value="Ketoacyl_synth_C"/>
</dbReference>
<keyword evidence="5" id="KW-0378">Hydrolase</keyword>
<dbReference type="PANTHER" id="PTHR10982">
    <property type="entry name" value="MALONYL COA-ACYL CARRIER PROTEIN TRANSACYLASE"/>
    <property type="match status" value="1"/>
</dbReference>
<evidence type="ECO:0000256" key="1">
    <source>
        <dbReference type="ARBA" id="ARBA00005254"/>
    </source>
</evidence>
<dbReference type="CDD" id="cd00828">
    <property type="entry name" value="elong_cond_enzymes"/>
    <property type="match status" value="1"/>
</dbReference>
<evidence type="ECO:0000256" key="6">
    <source>
        <dbReference type="ARBA" id="ARBA00022857"/>
    </source>
</evidence>
<dbReference type="CDD" id="cd03447">
    <property type="entry name" value="FAS_MaoC"/>
    <property type="match status" value="1"/>
</dbReference>
<dbReference type="SUPFAM" id="SSF52151">
    <property type="entry name" value="FabD/lysophospholipase-like"/>
    <property type="match status" value="2"/>
</dbReference>
<evidence type="ECO:0000313" key="10">
    <source>
        <dbReference type="EMBL" id="KAB7750973.1"/>
    </source>
</evidence>
<evidence type="ECO:0000313" key="11">
    <source>
        <dbReference type="Proteomes" id="UP000325690"/>
    </source>
</evidence>
<dbReference type="InterPro" id="IPR014030">
    <property type="entry name" value="Ketoacyl_synth_N"/>
</dbReference>
<protein>
    <submittedName>
        <fullName evidence="10">3-oxoacyl-ACP synthase</fullName>
    </submittedName>
</protein>
<dbReference type="SUPFAM" id="SSF53901">
    <property type="entry name" value="Thiolase-like"/>
    <property type="match status" value="2"/>
</dbReference>
<dbReference type="InterPro" id="IPR020841">
    <property type="entry name" value="PKS_Beta-ketoAc_synthase_dom"/>
</dbReference>
<dbReference type="Gene3D" id="3.10.129.10">
    <property type="entry name" value="Hotdog Thioesterase"/>
    <property type="match status" value="1"/>
</dbReference>
<keyword evidence="4" id="KW-0808">Transferase</keyword>
<dbReference type="PRINTS" id="PR01483">
    <property type="entry name" value="FASYNTHASE"/>
</dbReference>
<feature type="region of interest" description="Disordered" evidence="8">
    <location>
        <begin position="3092"/>
        <end position="3111"/>
    </location>
</feature>
<dbReference type="SMART" id="SM00825">
    <property type="entry name" value="PKS_KS"/>
    <property type="match status" value="1"/>
</dbReference>
<dbReference type="InterPro" id="IPR016039">
    <property type="entry name" value="Thiolase-like"/>
</dbReference>
<evidence type="ECO:0000256" key="5">
    <source>
        <dbReference type="ARBA" id="ARBA00022801"/>
    </source>
</evidence>
<organism evidence="10 11">
    <name type="scientific">Mycolicibacterium phlei DSM 43239 = CCUG 21000</name>
    <dbReference type="NCBI Taxonomy" id="1226750"/>
    <lineage>
        <taxon>Bacteria</taxon>
        <taxon>Bacillati</taxon>
        <taxon>Actinomycetota</taxon>
        <taxon>Actinomycetes</taxon>
        <taxon>Mycobacteriales</taxon>
        <taxon>Mycobacteriaceae</taxon>
        <taxon>Mycolicibacterium</taxon>
    </lineage>
</organism>
<dbReference type="InterPro" id="IPR001227">
    <property type="entry name" value="Ac_transferase_dom_sf"/>
</dbReference>
<dbReference type="GO" id="GO:0016787">
    <property type="term" value="F:hydrolase activity"/>
    <property type="evidence" value="ECO:0007669"/>
    <property type="project" value="UniProtKB-KW"/>
</dbReference>
<dbReference type="SUPFAM" id="SSF51412">
    <property type="entry name" value="Inosine monophosphate dehydrogenase (IMPDH)"/>
    <property type="match status" value="1"/>
</dbReference>
<dbReference type="Gene3D" id="3.30.70.3320">
    <property type="match status" value="1"/>
</dbReference>
<dbReference type="Gene3D" id="3.40.50.720">
    <property type="entry name" value="NAD(P)-binding Rossmann-like Domain"/>
    <property type="match status" value="1"/>
</dbReference>
<dbReference type="InterPro" id="IPR055118">
    <property type="entry name" value="FAS-like_AT_central"/>
</dbReference>
<evidence type="ECO:0000256" key="8">
    <source>
        <dbReference type="SAM" id="MobiDB-lite"/>
    </source>
</evidence>
<comment type="similarity">
    <text evidence="1">Belongs to the enoyl-CoA hydratase/isomerase family.</text>
</comment>
<feature type="compositionally biased region" description="Basic and acidic residues" evidence="8">
    <location>
        <begin position="3099"/>
        <end position="3111"/>
    </location>
</feature>
<dbReference type="PANTHER" id="PTHR10982:SF21">
    <property type="entry name" value="FATTY ACID SYNTHASE SUBUNIT BETA"/>
    <property type="match status" value="1"/>
</dbReference>
<keyword evidence="11" id="KW-1185">Reference proteome</keyword>
<dbReference type="GO" id="GO:0004315">
    <property type="term" value="F:3-oxoacyl-[acyl-carrier-protein] synthase activity"/>
    <property type="evidence" value="ECO:0007669"/>
    <property type="project" value="InterPro"/>
</dbReference>
<feature type="compositionally biased region" description="Acidic residues" evidence="8">
    <location>
        <begin position="1793"/>
        <end position="1803"/>
    </location>
</feature>
<dbReference type="Gene3D" id="1.20.930.70">
    <property type="match status" value="1"/>
</dbReference>
<dbReference type="EMBL" id="ANBP01000056">
    <property type="protein sequence ID" value="KAB7750973.1"/>
    <property type="molecule type" value="Genomic_DNA"/>
</dbReference>
<dbReference type="GO" id="GO:0005835">
    <property type="term" value="C:fatty acid synthase complex"/>
    <property type="evidence" value="ECO:0007669"/>
    <property type="project" value="InterPro"/>
</dbReference>
<dbReference type="SUPFAM" id="SSF51735">
    <property type="entry name" value="NAD(P)-binding Rossmann-fold domains"/>
    <property type="match status" value="1"/>
</dbReference>
<feature type="compositionally biased region" description="Low complexity" evidence="8">
    <location>
        <begin position="1804"/>
        <end position="1815"/>
    </location>
</feature>
<dbReference type="FunFam" id="3.40.366.10:FF:000009">
    <property type="entry name" value="Fatty acid synthase Fas"/>
    <property type="match status" value="1"/>
</dbReference>
<dbReference type="InterPro" id="IPR013785">
    <property type="entry name" value="Aldolase_TIM"/>
</dbReference>
<feature type="region of interest" description="Disordered" evidence="8">
    <location>
        <begin position="1"/>
        <end position="83"/>
    </location>
</feature>
<keyword evidence="6" id="KW-0521">NADP</keyword>
<dbReference type="InterPro" id="IPR013565">
    <property type="entry name" value="Fas1/AflB-like_central"/>
</dbReference>
<proteinExistence type="inferred from homology"/>
<dbReference type="InterPro" id="IPR047224">
    <property type="entry name" value="FAS_alpha_su_C"/>
</dbReference>
<feature type="compositionally biased region" description="Low complexity" evidence="8">
    <location>
        <begin position="1823"/>
        <end position="1833"/>
    </location>
</feature>
<evidence type="ECO:0000256" key="2">
    <source>
        <dbReference type="ARBA" id="ARBA00022450"/>
    </source>
</evidence>
<evidence type="ECO:0000256" key="3">
    <source>
        <dbReference type="ARBA" id="ARBA00022553"/>
    </source>
</evidence>
<feature type="compositionally biased region" description="Polar residues" evidence="8">
    <location>
        <begin position="64"/>
        <end position="73"/>
    </location>
</feature>
<dbReference type="InterPro" id="IPR016035">
    <property type="entry name" value="Acyl_Trfase/lysoPLipase"/>
</dbReference>
<evidence type="ECO:0000259" key="9">
    <source>
        <dbReference type="PROSITE" id="PS52004"/>
    </source>
</evidence>
<dbReference type="InterPro" id="IPR029069">
    <property type="entry name" value="HotDog_dom_sf"/>
</dbReference>
<sequence>MRGPRGPARADRREPVPAGDSTPNRRAPARRPGRPGTTQTDLKTTGDGFGRNRRARRGTRREQNVTINEQQRVSTDRNPDTALSGTHALVDRLNAGEPYAVAFGGQGGAWLENLEELVSSAGIESELSEVVGEAALLLEPVARELVVVRPIGFEPLQWVRALAADEPLPPAKQLITAAISGPGILLAQMAAIRAVTRQGLDLYGTPPVAMAGHSQGIMACESLRAQGARDAELLALLQLIGAAGSLISRRRGMVGRGDKSPMVSVTNVDPQRIAELLEEFSKDVRTVLPPVLSIRNGRRSVVITGTPEQLGRFELYCQKITEKEEAERKNKLRGGAVFSPVFNPVQVEVGFHTPRLADGVDLVDTWAARCGIDAELAHEMTESIFVRPIDWVAEVERLHEAGAKWIIDLGPSDTVTRLTAPVIRGLGIGIVPAATRAGQRNLFTVGAEPDVPPAWSSFAPKPIELPDGSVKVSTKFTRLTGRSPILLAGMTPTTVDAKIVAAAANAGHWAELAGGGQVTEEIFENRIAELTQLLEPGRAIQFNSLFLDPYLWKLQLGGKRLVQRARQSGAPIDGVVVSAGIPELEEAVDLIEELNSVGIAHVVFKPGTVEQIKSVIKIANEVPDKDVIVHIEGGRAGGHHSWEDLDDLLLTTYGDLRKLPNITICVGGGIGTPERAAEYLSGRWSKPYGFPEMPVDGILVGTAAMATKEATTSPQVKKMLVETKGTEAWVGAGKAQNGMASGRSQLGADIHEIDNAASRCGRLLDEVAGDAEAVAARRDEIIEAMAATCKPYFGDIGDMTYLQWLQRYVELAIGDGTSTADTKLPDSPWLADTWRERFAEMLQRAEARLHPQDSGPIPTLFTDPAVFDEPERAIALLLERYPEAETLRLHPADVPWFITLCKKPGKPVNFVPVIDKDVRRWWRSDSLWQAHDARYSADQVCIIPGTAAVAGITRVDEPVGELLDRFEQATIDEVLASGAEPVKVVSRRQARADVTGPLAVVLDSPDVLWAGRTAINPVHRIGAPSEWQVNENRSATHPNTGARLELTGETVTLSVPLSDIWIDIRFTLPACTVNGGMPVVTVEDASAAMRSVLAIAAGVDGPDALPEVKDNTATVTVDWDPEQVADHTGVTATFGAPLAPGLSLVPDALVGHCWPAVFAVIGAAATEDGFPVVEGLLSLVHLDHAAHLLAAMPKEKAELTVTATVSPATDTEYGRVVPVSVAISDAEGTALAKLEERFAIRGRTGSAELADPPRAGGAITDNATETPRRRRRDVTVTAPTDMSAFAVVSGDHNPIHTDRAAALLAGLKSPIVHGMWLSAAAQHVVAATDGKPAPPARVVGWTSRFLGMVLPGDQIDFRVDRVGIDRGAEILEITAKVGGELVMSASAQLAAPKTVYAFPGQGIQSKGMGMEVRARSKAARKIWDRADKFTRETLGFSVLHVVRDNPTSLIAAGVHYEHPDGVLYLTQFTQVAMATVAAAQVAEMREQGAFVEGAITCGHSVGEYTALACVSGVIELEGLLEAVFQRGSKMHDIVPRDEKGRSNYRMAAIRPSQIDLADEDVKDFVAEISERTGEFLEIVNYNLRGSQYAIAGTVRGLEALEEEVERRRKITGGKRSFILVPGIDVPFHSSVLRVGVDDFRRSLERVLPRDRDPDLVVGKYIPNLVPRPFTLDRDFIQEIRDLVPAEPLDEILADYDTWRNERPVELCRKVVIELLAWQFASPVRWIETQDLLFIEEAAGGLGVERFVEIGVKNAPTVAGLAANTLKLPEYSHSTVEVLNAERDAAVLFATDTDPEPEIDDAAPEPEAAAPAEAPAAPAPAEVPAPAAAPAGGPRPDDLTFDAADATMALIALSAKMRIDQIEPLDSIESITDGASSRRNQLLVDLGSELNLGAIDGAAEADLAGLKGQVTKLARTYKPFGPVLSDAINDQLRTVLGPSGKRPAYIAERVAKTWELGEGWAKHVTVEVALGTREGSSVRGGDLGGLHDGALASAADVDKVIDAAVAKVAARHGVSVSLPSAAGGGGGVVDSAALTEFAEQVTGPNGVLANAARTILNQLGLETPVSVPEATDAELIELVTAELGSDWPRLVAPVFDGRKAVLLDDRWASAREDLARLWLLDEGEIDADWERLSERFEGAGHIVSKQANWWQGKALAAGRNIHAALYGRAAAGAENPGKGRYSDEIAVVTGASKGSIAASVVAQLLDGGATVIATTSKLDDDRLAFYKQLYRENARFGAKLWVVPANMASYTDIDALVQWVGSEQTETLGPQSIHIKDAQTPTLLFPFAAPRVAGDMSEAGSRAEMEMKVLLWAVERLIAGLSHIGAERDIAARLHVVLPGSPNRGMFGGDGAYGEAKAALDALVKRWKAETSWSQRVSLAHALIGWTKGTGLMGHNDVIVDAVEAAGVKTYTTDEMASLLLRLCDVDAKVAAAQEPLEVDLTGGLADVELDLAELATKAREEMVAETAAEESDDEGTIKALPSPPRGYQAAPPPQWEDLDVDPADLVVIVGGAELGPYGSSRTRFEMEVENELSAAGVLELAWTTGLVKWEDDPTPGWYDTATGELVDEGELVERYHDAVIERVGIREWVDDGAIDPDHASPLLVSVFLDKDFTFVVSSEADARAFYTFDPEHTVIQPVPDSSDWQVTRKAGTEIRVPRKVKLSRTVGAQIPTGFDPTVYGVSPDMASSIDRLALWNLVTTVDAFLSAGFTPAELMRWVHPSMVASTQGTGMGGMTSMQTMYHGNLLGRNKPNDILQEVLPNVYAGHVVQSYIGSYGSMIHPVAACATAAVSVEEGVDKIRLGKADFVVAGGYDDLTLEAIIGFGDMAATADTEMMRAKGISDRKFSRANDRRRLGFVESQGGGTILLARGDLAVKMGLPVLAVVAYASSFGDGVHTSIPAPGLGALGAGRGGPESQLAKSLAKLGVGADDIAVISKHDTSTLANDPNETELHERLADALGRSEGAPLFVVSQKSLTGHAKGGAAAFQIMGMCQMLRDGVIPPNRSLDCVDDELAGASHLVWVRETLRMGDKFPLKAGLVTSLGFGHVSGLVALVHPQAFLATLSPEEREDYQKRAAERVLAGQHRLASAIAGGQPLYEKPADRRFSHDEPEKKAEAEMLLSMDARLGEGDVYVVGRD</sequence>